<evidence type="ECO:0000256" key="2">
    <source>
        <dbReference type="ARBA" id="ARBA00010730"/>
    </source>
</evidence>
<keyword evidence="7" id="KW-0961">Cell wall biogenesis/degradation</keyword>
<feature type="domain" description="Glycosyl hydrolase family 81 C-terminal" evidence="10">
    <location>
        <begin position="349"/>
        <end position="695"/>
    </location>
</feature>
<keyword evidence="5" id="KW-0119">Carbohydrate metabolism</keyword>
<dbReference type="InterPro" id="IPR040451">
    <property type="entry name" value="GH81_N"/>
</dbReference>
<dbReference type="Pfam" id="PF03639">
    <property type="entry name" value="Glyco_hydro_81"/>
    <property type="match status" value="1"/>
</dbReference>
<evidence type="ECO:0000313" key="12">
    <source>
        <dbReference type="Proteomes" id="UP000015464"/>
    </source>
</evidence>
<evidence type="ECO:0000256" key="5">
    <source>
        <dbReference type="ARBA" id="ARBA00023277"/>
    </source>
</evidence>
<dbReference type="Pfam" id="PF17652">
    <property type="entry name" value="Glyco_hydro81C"/>
    <property type="match status" value="1"/>
</dbReference>
<dbReference type="GO" id="GO:0009986">
    <property type="term" value="C:cell surface"/>
    <property type="evidence" value="ECO:0007669"/>
    <property type="project" value="TreeGrafter"/>
</dbReference>
<proteinExistence type="inferred from homology"/>
<dbReference type="Gene3D" id="2.70.98.30">
    <property type="entry name" value="Golgi alpha-mannosidase II, domain 4"/>
    <property type="match status" value="1"/>
</dbReference>
<evidence type="ECO:0000256" key="7">
    <source>
        <dbReference type="ARBA" id="ARBA00023316"/>
    </source>
</evidence>
<dbReference type="STRING" id="653667.S9XCG5"/>
<dbReference type="EMBL" id="KE546991">
    <property type="protein sequence ID" value="EPY51546.1"/>
    <property type="molecule type" value="Genomic_DNA"/>
</dbReference>
<dbReference type="GeneID" id="25037039"/>
<evidence type="ECO:0000259" key="10">
    <source>
        <dbReference type="Pfam" id="PF17652"/>
    </source>
</evidence>
<name>S9XCG5_SCHCR</name>
<organism evidence="11 12">
    <name type="scientific">Schizosaccharomyces cryophilus (strain OY26 / ATCC MYA-4695 / CBS 11777 / NBRC 106824 / NRRL Y48691)</name>
    <name type="common">Fission yeast</name>
    <dbReference type="NCBI Taxonomy" id="653667"/>
    <lineage>
        <taxon>Eukaryota</taxon>
        <taxon>Fungi</taxon>
        <taxon>Dikarya</taxon>
        <taxon>Ascomycota</taxon>
        <taxon>Taphrinomycotina</taxon>
        <taxon>Schizosaccharomycetes</taxon>
        <taxon>Schizosaccharomycetales</taxon>
        <taxon>Schizosaccharomycetaceae</taxon>
        <taxon>Schizosaccharomyces</taxon>
    </lineage>
</organism>
<dbReference type="PANTHER" id="PTHR31983">
    <property type="entry name" value="ENDO-1,3(4)-BETA-GLUCANASE 1"/>
    <property type="match status" value="1"/>
</dbReference>
<dbReference type="Proteomes" id="UP000015464">
    <property type="component" value="Unassembled WGS sequence"/>
</dbReference>
<evidence type="ECO:0000256" key="8">
    <source>
        <dbReference type="ARBA" id="ARBA00023326"/>
    </source>
</evidence>
<dbReference type="GO" id="GO:0000272">
    <property type="term" value="P:polysaccharide catabolic process"/>
    <property type="evidence" value="ECO:0007669"/>
    <property type="project" value="UniProtKB-KW"/>
</dbReference>
<protein>
    <recommendedName>
        <fullName evidence="3">glucan endo-1,3-beta-D-glucosidase</fullName>
        <ecNumber evidence="3">3.2.1.39</ecNumber>
    </recommendedName>
</protein>
<reference evidence="11 12" key="1">
    <citation type="journal article" date="2011" name="Science">
        <title>Comparative functional genomics of the fission yeasts.</title>
        <authorList>
            <person name="Rhind N."/>
            <person name="Chen Z."/>
            <person name="Yassour M."/>
            <person name="Thompson D.A."/>
            <person name="Haas B.J."/>
            <person name="Habib N."/>
            <person name="Wapinski I."/>
            <person name="Roy S."/>
            <person name="Lin M.F."/>
            <person name="Heiman D.I."/>
            <person name="Young S.K."/>
            <person name="Furuya K."/>
            <person name="Guo Y."/>
            <person name="Pidoux A."/>
            <person name="Chen H.M."/>
            <person name="Robbertse B."/>
            <person name="Goldberg J.M."/>
            <person name="Aoki K."/>
            <person name="Bayne E.H."/>
            <person name="Berlin A.M."/>
            <person name="Desjardins C.A."/>
            <person name="Dobbs E."/>
            <person name="Dukaj L."/>
            <person name="Fan L."/>
            <person name="FitzGerald M.G."/>
            <person name="French C."/>
            <person name="Gujja S."/>
            <person name="Hansen K."/>
            <person name="Keifenheim D."/>
            <person name="Levin J.Z."/>
            <person name="Mosher R.A."/>
            <person name="Mueller C.A."/>
            <person name="Pfiffner J."/>
            <person name="Priest M."/>
            <person name="Russ C."/>
            <person name="Smialowska A."/>
            <person name="Swoboda P."/>
            <person name="Sykes S.M."/>
            <person name="Vaughn M."/>
            <person name="Vengrova S."/>
            <person name="Yoder R."/>
            <person name="Zeng Q."/>
            <person name="Allshire R."/>
            <person name="Baulcombe D."/>
            <person name="Birren B.W."/>
            <person name="Brown W."/>
            <person name="Ekwall K."/>
            <person name="Kellis M."/>
            <person name="Leatherwood J."/>
            <person name="Levin H."/>
            <person name="Margalit H."/>
            <person name="Martienssen R."/>
            <person name="Nieduszynski C.A."/>
            <person name="Spatafora J.W."/>
            <person name="Friedman N."/>
            <person name="Dalgaard J.Z."/>
            <person name="Baumann P."/>
            <person name="Niki H."/>
            <person name="Regev A."/>
            <person name="Nusbaum C."/>
        </authorList>
    </citation>
    <scope>NUCLEOTIDE SEQUENCE [LARGE SCALE GENOMIC DNA]</scope>
    <source>
        <strain evidence="12">OY26 / ATCC MYA-4695 / CBS 11777 / NBRC 106824 / NRRL Y48691</strain>
    </source>
</reference>
<keyword evidence="12" id="KW-1185">Reference proteome</keyword>
<feature type="domain" description="Glycosyl hydrolase family 81 N-terminal" evidence="9">
    <location>
        <begin position="20"/>
        <end position="339"/>
    </location>
</feature>
<dbReference type="Gene3D" id="1.10.287.1170">
    <property type="entry name" value="glycoside hydrolase family 81 endo-[beta] glucanase"/>
    <property type="match status" value="1"/>
</dbReference>
<dbReference type="eggNOG" id="KOG2254">
    <property type="taxonomic scope" value="Eukaryota"/>
</dbReference>
<dbReference type="HOGENOM" id="CLU_005482_2_1_1"/>
<dbReference type="Gene3D" id="1.20.5.420">
    <property type="entry name" value="Immunoglobulin FC, subunit C"/>
    <property type="match status" value="1"/>
</dbReference>
<dbReference type="EC" id="3.2.1.39" evidence="3"/>
<dbReference type="PROSITE" id="PS52008">
    <property type="entry name" value="GH81"/>
    <property type="match status" value="1"/>
</dbReference>
<dbReference type="GO" id="GO:0071555">
    <property type="term" value="P:cell wall organization"/>
    <property type="evidence" value="ECO:0007669"/>
    <property type="project" value="UniProtKB-KW"/>
</dbReference>
<evidence type="ECO:0000256" key="1">
    <source>
        <dbReference type="ARBA" id="ARBA00000382"/>
    </source>
</evidence>
<dbReference type="AlphaFoldDB" id="S9XCG5"/>
<comment type="catalytic activity">
    <reaction evidence="1">
        <text>Hydrolysis of (1-&gt;3)-beta-D-glucosidic linkages in (1-&gt;3)-beta-D-glucans.</text>
        <dbReference type="EC" id="3.2.1.39"/>
    </reaction>
</comment>
<dbReference type="OMA" id="WCLPHHQ"/>
<dbReference type="InterPro" id="IPR005200">
    <property type="entry name" value="Endo-beta-glucanase"/>
</dbReference>
<dbReference type="InterPro" id="IPR040720">
    <property type="entry name" value="GH81_C"/>
</dbReference>
<keyword evidence="4" id="KW-0378">Hydrolase</keyword>
<evidence type="ECO:0000256" key="4">
    <source>
        <dbReference type="ARBA" id="ARBA00022801"/>
    </source>
</evidence>
<evidence type="ECO:0000313" key="11">
    <source>
        <dbReference type="EMBL" id="EPY51546.1"/>
    </source>
</evidence>
<keyword evidence="6" id="KW-0326">Glycosidase</keyword>
<gene>
    <name evidence="11" type="ORF">SPOG_02717</name>
</gene>
<dbReference type="PANTHER" id="PTHR31983:SF0">
    <property type="entry name" value="GLUCAN ENDO-1,3-BETA-D-GLUCOSIDASE 2"/>
    <property type="match status" value="1"/>
</dbReference>
<dbReference type="OrthoDB" id="4473401at2759"/>
<accession>S9XCG5</accession>
<dbReference type="GO" id="GO:0052861">
    <property type="term" value="F:endo-1,3(4)-beta-glucanase activity"/>
    <property type="evidence" value="ECO:0007669"/>
    <property type="project" value="InterPro"/>
</dbReference>
<dbReference type="FunFam" id="2.70.98.30:FF:000006">
    <property type="entry name" value="Endo-1,3-beta-glucanase Engl1"/>
    <property type="match status" value="1"/>
</dbReference>
<dbReference type="RefSeq" id="XP_013024112.1">
    <property type="nucleotide sequence ID" value="XM_013168658.1"/>
</dbReference>
<evidence type="ECO:0000256" key="6">
    <source>
        <dbReference type="ARBA" id="ARBA00023295"/>
    </source>
</evidence>
<evidence type="ECO:0000259" key="9">
    <source>
        <dbReference type="Pfam" id="PF03639"/>
    </source>
</evidence>
<dbReference type="GO" id="GO:0042973">
    <property type="term" value="F:glucan endo-1,3-beta-D-glucosidase activity"/>
    <property type="evidence" value="ECO:0007669"/>
    <property type="project" value="UniProtKB-EC"/>
</dbReference>
<sequence length="705" mass="78652">MNVLTPIADGIPNGFAKRDHPLQPKAISVSDQPIQTNKFYGNLFLEDQKFPSFPQPYSVTWRNKDDGFSGLGISHTEASQYAYGPDPSKTPCEFYINPLGLFSLIISANEFSNGNKLSASNPRHFSVLVTLEPSFLSDGNITIPIVTGSAFISAIYKNLTPVFNSSIMVKSLDKSDYSGGSKYKVTLEDNKVWLIYAFPSDSSSFDLKTDSNRKLVASSKFNGLVQICKIPSSSVDDGTGDKTFDKYAGVYATGITLSANVSDTTGEYWFTFDKAGDKSKSPLMYALPHHQSTFGSDTQGSKTGMALQSTVKGTMIAYGADKWHLVEENLPKDVWFVPYPWNGGNQNNSREVLDIIRSACGKDVDFDVVTATDTNSMYASGKILAKYAQIALVAAKVLHIDEYMKTSIEKLKQALHRFIDNKQQFALNYDNTYKGIISTAGLEDPLADYGNTYYNDHHFHYGYHIYAMAIAGLLDPDWVADPQNEFVNALMRDVANPVEDDNNFPFFRSFDWFSGHSWSKGLFASGDGKDEESTSEDYNFYYAMKLWGAVRKDENMINRANLMLGVIRTSMNDYIYITPENNIQPEKIRGNYCAGITFMNKVDYTTYFGTDEYLKQGIHMIPITPISGYVRTPSYVKSSWDAKLAPIINSFSNNWTGILYSNLAITDPTAAWNEFVSPNFEDSNVDEGASRTWYLTLAAWMGALP</sequence>
<comment type="similarity">
    <text evidence="2">Belongs to the glycosyl hydrolase 81 family.</text>
</comment>
<keyword evidence="8" id="KW-0624">Polysaccharide degradation</keyword>
<evidence type="ECO:0000256" key="3">
    <source>
        <dbReference type="ARBA" id="ARBA00012780"/>
    </source>
</evidence>